<evidence type="ECO:0000313" key="2">
    <source>
        <dbReference type="EMBL" id="RWR76286.1"/>
    </source>
</evidence>
<comment type="caution">
    <text evidence="2">The sequence shown here is derived from an EMBL/GenBank/DDBJ whole genome shotgun (WGS) entry which is preliminary data.</text>
</comment>
<proteinExistence type="predicted"/>
<dbReference type="OrthoDB" id="1937859at2759"/>
<dbReference type="EMBL" id="QPKB01000002">
    <property type="protein sequence ID" value="RWR76286.1"/>
    <property type="molecule type" value="Genomic_DNA"/>
</dbReference>
<dbReference type="Proteomes" id="UP000283530">
    <property type="component" value="Unassembled WGS sequence"/>
</dbReference>
<evidence type="ECO:0000313" key="3">
    <source>
        <dbReference type="Proteomes" id="UP000283530"/>
    </source>
</evidence>
<reference evidence="2 3" key="1">
    <citation type="journal article" date="2019" name="Nat. Plants">
        <title>Stout camphor tree genome fills gaps in understanding of flowering plant genome evolution.</title>
        <authorList>
            <person name="Chaw S.M."/>
            <person name="Liu Y.C."/>
            <person name="Wu Y.W."/>
            <person name="Wang H.Y."/>
            <person name="Lin C.I."/>
            <person name="Wu C.S."/>
            <person name="Ke H.M."/>
            <person name="Chang L.Y."/>
            <person name="Hsu C.Y."/>
            <person name="Yang H.T."/>
            <person name="Sudianto E."/>
            <person name="Hsu M.H."/>
            <person name="Wu K.P."/>
            <person name="Wang L.N."/>
            <person name="Leebens-Mack J.H."/>
            <person name="Tsai I.J."/>
        </authorList>
    </citation>
    <scope>NUCLEOTIDE SEQUENCE [LARGE SCALE GENOMIC DNA]</scope>
    <source>
        <strain evidence="3">cv. Chaw 1501</strain>
        <tissue evidence="2">Young leaves</tissue>
    </source>
</reference>
<feature type="compositionally biased region" description="Basic and acidic residues" evidence="1">
    <location>
        <begin position="154"/>
        <end position="169"/>
    </location>
</feature>
<keyword evidence="3" id="KW-1185">Reference proteome</keyword>
<sequence>MKKLYGKGKVHPSPTPSGVAHHQTDHVAALLCNLPATMITLTAALQPEDREVLAYLISSTWKFSENNNRDMKKKKKEHPPHFNCICFRCYMSFWVRWDSSPNRHLIHEILEAFENSLDSAMIPKNKRKIEKHGSERVERGVEISTTDEEMGVSEIERESSDGNGTEGEKGSVRRFVSFLGERIWGVWNQ</sequence>
<gene>
    <name evidence="2" type="ORF">CKAN_00472200</name>
</gene>
<name>A0A443NCQ7_9MAGN</name>
<dbReference type="PANTHER" id="PTHR31903:SF6">
    <property type="entry name" value="F12F1.11-RELATED"/>
    <property type="match status" value="1"/>
</dbReference>
<organism evidence="2 3">
    <name type="scientific">Cinnamomum micranthum f. kanehirae</name>
    <dbReference type="NCBI Taxonomy" id="337451"/>
    <lineage>
        <taxon>Eukaryota</taxon>
        <taxon>Viridiplantae</taxon>
        <taxon>Streptophyta</taxon>
        <taxon>Embryophyta</taxon>
        <taxon>Tracheophyta</taxon>
        <taxon>Spermatophyta</taxon>
        <taxon>Magnoliopsida</taxon>
        <taxon>Magnoliidae</taxon>
        <taxon>Laurales</taxon>
        <taxon>Lauraceae</taxon>
        <taxon>Cinnamomum</taxon>
    </lineage>
</organism>
<feature type="compositionally biased region" description="Basic residues" evidence="1">
    <location>
        <begin position="1"/>
        <end position="10"/>
    </location>
</feature>
<feature type="region of interest" description="Disordered" evidence="1">
    <location>
        <begin position="145"/>
        <end position="169"/>
    </location>
</feature>
<accession>A0A443NCQ7</accession>
<evidence type="ECO:0000256" key="1">
    <source>
        <dbReference type="SAM" id="MobiDB-lite"/>
    </source>
</evidence>
<protein>
    <submittedName>
        <fullName evidence="2">Neurogenic protein mastermind</fullName>
    </submittedName>
</protein>
<dbReference type="AlphaFoldDB" id="A0A443NCQ7"/>
<dbReference type="PANTHER" id="PTHR31903">
    <property type="entry name" value="F12F1.11-RELATED"/>
    <property type="match status" value="1"/>
</dbReference>
<feature type="region of interest" description="Disordered" evidence="1">
    <location>
        <begin position="1"/>
        <end position="20"/>
    </location>
</feature>